<sequence length="735" mass="79540">MIANIAHADSTTLDISNPQLGFNGSFKIGRWTAVEFDVNGPAGASVVPVVRTADPDSRATLQPLPAVTLTGKPVHVQGLIRSGRLDGAIQLQLYSTLPVADQSPLAQLSLRVDQTSKWQPLRQTTQLWVTLGKQPFFTKGLERWNQARSGLVRIVELPDSSTTFWSAEMLDGVDALVLNGDASVSAQSSQAIRDWVKTGGRLIIPIGDTASILNDSPLAQWLPLKPTGQIDITKLSGLNELVPRSSTLRTLTTLPAARFGRNTGAVIASGLSEPLVVRAAYGVGHVTMVAVRLDSGPLATWEPESQGHLAAILSGLPNPVDVSAAAAARAEAASELNPAAVTDLQMQLNQSLDHFPGITRSSHWQVMGWIALFAVVIGPLDYLLVTKLLKRPEWTWGTLLMWSLLATGLAVSRGDAMNQSPAVARQVDFADLDLSTNSVSVHSWYGFYSDKTQRLAVNARPQSEFVSSPPDKSRLRLGWADRPSEGFRGMYRSGGIDDSQPQYEFLEDQTGVRNLPLDQWSTGSVASEWTTSPTTPLPVTAELNESGINRVIGTVRHQLPGDLTDWFLAYGNFAYFDRSGPGGQPAPLPPGETWDIAQAGSNLLRGRLLGMIEQIALQKDRLEGEADLRRSAYDPLSANPLLIGVTASFYEVLGGESYTGLQNQSLGRLDLSELLDLDRAVLFGRLKASPTQVKVGESELPIEDQTVLVRIILPVQPAERSSDAPPPSDILNYRR</sequence>
<protein>
    <recommendedName>
        <fullName evidence="3">DUF4350 domain-containing protein</fullName>
    </recommendedName>
</protein>
<evidence type="ECO:0000313" key="2">
    <source>
        <dbReference type="Proteomes" id="UP000199518"/>
    </source>
</evidence>
<keyword evidence="2" id="KW-1185">Reference proteome</keyword>
<proteinExistence type="predicted"/>
<dbReference type="AlphaFoldDB" id="A0A1I3NGS0"/>
<evidence type="ECO:0008006" key="3">
    <source>
        <dbReference type="Google" id="ProtNLM"/>
    </source>
</evidence>
<dbReference type="EMBL" id="FOQD01000015">
    <property type="protein sequence ID" value="SFJ08558.1"/>
    <property type="molecule type" value="Genomic_DNA"/>
</dbReference>
<dbReference type="Gene3D" id="3.40.50.880">
    <property type="match status" value="1"/>
</dbReference>
<organism evidence="1 2">
    <name type="scientific">Planctomicrobium piriforme</name>
    <dbReference type="NCBI Taxonomy" id="1576369"/>
    <lineage>
        <taxon>Bacteria</taxon>
        <taxon>Pseudomonadati</taxon>
        <taxon>Planctomycetota</taxon>
        <taxon>Planctomycetia</taxon>
        <taxon>Planctomycetales</taxon>
        <taxon>Planctomycetaceae</taxon>
        <taxon>Planctomicrobium</taxon>
    </lineage>
</organism>
<gene>
    <name evidence="1" type="ORF">SAMN05421753_11597</name>
</gene>
<dbReference type="SUPFAM" id="SSF52317">
    <property type="entry name" value="Class I glutamine amidotransferase-like"/>
    <property type="match status" value="1"/>
</dbReference>
<accession>A0A1I3NGS0</accession>
<reference evidence="2" key="1">
    <citation type="submission" date="2016-10" db="EMBL/GenBank/DDBJ databases">
        <authorList>
            <person name="Varghese N."/>
            <person name="Submissions S."/>
        </authorList>
    </citation>
    <scope>NUCLEOTIDE SEQUENCE [LARGE SCALE GENOMIC DNA]</scope>
    <source>
        <strain evidence="2">DSM 26348</strain>
    </source>
</reference>
<dbReference type="Proteomes" id="UP000199518">
    <property type="component" value="Unassembled WGS sequence"/>
</dbReference>
<dbReference type="InterPro" id="IPR029062">
    <property type="entry name" value="Class_I_gatase-like"/>
</dbReference>
<evidence type="ECO:0000313" key="1">
    <source>
        <dbReference type="EMBL" id="SFJ08558.1"/>
    </source>
</evidence>
<name>A0A1I3NGS0_9PLAN</name>